<proteinExistence type="predicted"/>
<name>W4KJU4_HETIT</name>
<protein>
    <submittedName>
        <fullName evidence="1">Uncharacterized protein</fullName>
    </submittedName>
</protein>
<dbReference type="EMBL" id="KI925455">
    <property type="protein sequence ID" value="ETW85974.1"/>
    <property type="molecule type" value="Genomic_DNA"/>
</dbReference>
<evidence type="ECO:0000313" key="1">
    <source>
        <dbReference type="EMBL" id="ETW85974.1"/>
    </source>
</evidence>
<sequence>MPPHFANTVSGAAIVGTYALAKGRGQAVAALLASSAALNCGIAGATFFGIREYLVQAHPEDGIHRGHLTWWDMRTHNVLDSLVSGGITGGILRAWRHGSRGGLSGLAMGAVGCTLLQYSANELGIQRVKFVSRRLGIATPGQQPVGSSEPTRPLGQRIAGLLGFKSLSDEQFIAQMKQDRDTYMKRIAELEKLQEEEKGRR</sequence>
<evidence type="ECO:0000313" key="2">
    <source>
        <dbReference type="Proteomes" id="UP000030671"/>
    </source>
</evidence>
<dbReference type="STRING" id="747525.W4KJU4"/>
<dbReference type="GeneID" id="20665687"/>
<dbReference type="PANTHER" id="PTHR41390:SF1">
    <property type="entry name" value="NADH-UBIQUINONE OXIDOREDUCTASE 213 KDA SUBUNIT"/>
    <property type="match status" value="1"/>
</dbReference>
<dbReference type="KEGG" id="hir:HETIRDRAFT_100471"/>
<dbReference type="AlphaFoldDB" id="W4KJU4"/>
<organism evidence="1 2">
    <name type="scientific">Heterobasidion irregulare (strain TC 32-1)</name>
    <dbReference type="NCBI Taxonomy" id="747525"/>
    <lineage>
        <taxon>Eukaryota</taxon>
        <taxon>Fungi</taxon>
        <taxon>Dikarya</taxon>
        <taxon>Basidiomycota</taxon>
        <taxon>Agaricomycotina</taxon>
        <taxon>Agaricomycetes</taxon>
        <taxon>Russulales</taxon>
        <taxon>Bondarzewiaceae</taxon>
        <taxon>Heterobasidion</taxon>
        <taxon>Heterobasidion annosum species complex</taxon>
    </lineage>
</organism>
<dbReference type="RefSeq" id="XP_009542770.1">
    <property type="nucleotide sequence ID" value="XM_009544475.1"/>
</dbReference>
<gene>
    <name evidence="1" type="ORF">HETIRDRAFT_100471</name>
</gene>
<keyword evidence="2" id="KW-1185">Reference proteome</keyword>
<dbReference type="InParanoid" id="W4KJU4"/>
<dbReference type="HOGENOM" id="CLU_083703_0_0_1"/>
<reference evidence="1 2" key="1">
    <citation type="journal article" date="2012" name="New Phytol.">
        <title>Insight into trade-off between wood decay and parasitism from the genome of a fungal forest pathogen.</title>
        <authorList>
            <person name="Olson A."/>
            <person name="Aerts A."/>
            <person name="Asiegbu F."/>
            <person name="Belbahri L."/>
            <person name="Bouzid O."/>
            <person name="Broberg A."/>
            <person name="Canback B."/>
            <person name="Coutinho P.M."/>
            <person name="Cullen D."/>
            <person name="Dalman K."/>
            <person name="Deflorio G."/>
            <person name="van Diepen L.T."/>
            <person name="Dunand C."/>
            <person name="Duplessis S."/>
            <person name="Durling M."/>
            <person name="Gonthier P."/>
            <person name="Grimwood J."/>
            <person name="Fossdal C.G."/>
            <person name="Hansson D."/>
            <person name="Henrissat B."/>
            <person name="Hietala A."/>
            <person name="Himmelstrand K."/>
            <person name="Hoffmeister D."/>
            <person name="Hogberg N."/>
            <person name="James T.Y."/>
            <person name="Karlsson M."/>
            <person name="Kohler A."/>
            <person name="Kues U."/>
            <person name="Lee Y.H."/>
            <person name="Lin Y.C."/>
            <person name="Lind M."/>
            <person name="Lindquist E."/>
            <person name="Lombard V."/>
            <person name="Lucas S."/>
            <person name="Lunden K."/>
            <person name="Morin E."/>
            <person name="Murat C."/>
            <person name="Park J."/>
            <person name="Raffaello T."/>
            <person name="Rouze P."/>
            <person name="Salamov A."/>
            <person name="Schmutz J."/>
            <person name="Solheim H."/>
            <person name="Stahlberg J."/>
            <person name="Velez H."/>
            <person name="de Vries R.P."/>
            <person name="Wiebenga A."/>
            <person name="Woodward S."/>
            <person name="Yakovlev I."/>
            <person name="Garbelotto M."/>
            <person name="Martin F."/>
            <person name="Grigoriev I.V."/>
            <person name="Stenlid J."/>
        </authorList>
    </citation>
    <scope>NUCLEOTIDE SEQUENCE [LARGE SCALE GENOMIC DNA]</scope>
    <source>
        <strain evidence="1 2">TC 32-1</strain>
    </source>
</reference>
<accession>W4KJU4</accession>
<dbReference type="eggNOG" id="ENOG502SBMI">
    <property type="taxonomic scope" value="Eukaryota"/>
</dbReference>
<dbReference type="Proteomes" id="UP000030671">
    <property type="component" value="Unassembled WGS sequence"/>
</dbReference>
<dbReference type="OrthoDB" id="3366659at2759"/>
<dbReference type="PANTHER" id="PTHR41390">
    <property type="entry name" value="CHROMOSOME 7, WHOLE GENOME SHOTGUN SEQUENCE"/>
    <property type="match status" value="1"/>
</dbReference>